<sequence>MQSNPLHWSDVRMVLEFKAKQRPKSTGQFSKLQDPARSAMQSTTSSAASNGSTGSKCLHDLLARGVCPGTTLVSQGKEGTGHESRVSRERREDSAMPATTIFAPRYYISYPLKERG</sequence>
<accession>A0A9P6AM21</accession>
<proteinExistence type="predicted"/>
<dbReference type="AlphaFoldDB" id="A0A9P6AM21"/>
<comment type="caution">
    <text evidence="2">The sequence shown here is derived from an EMBL/GenBank/DDBJ whole genome shotgun (WGS) entry which is preliminary data.</text>
</comment>
<reference evidence="2" key="1">
    <citation type="journal article" date="2020" name="Nat. Commun.">
        <title>Large-scale genome sequencing of mycorrhizal fungi provides insights into the early evolution of symbiotic traits.</title>
        <authorList>
            <person name="Miyauchi S."/>
            <person name="Kiss E."/>
            <person name="Kuo A."/>
            <person name="Drula E."/>
            <person name="Kohler A."/>
            <person name="Sanchez-Garcia M."/>
            <person name="Morin E."/>
            <person name="Andreopoulos B."/>
            <person name="Barry K.W."/>
            <person name="Bonito G."/>
            <person name="Buee M."/>
            <person name="Carver A."/>
            <person name="Chen C."/>
            <person name="Cichocki N."/>
            <person name="Clum A."/>
            <person name="Culley D."/>
            <person name="Crous P.W."/>
            <person name="Fauchery L."/>
            <person name="Girlanda M."/>
            <person name="Hayes R.D."/>
            <person name="Keri Z."/>
            <person name="LaButti K."/>
            <person name="Lipzen A."/>
            <person name="Lombard V."/>
            <person name="Magnuson J."/>
            <person name="Maillard F."/>
            <person name="Murat C."/>
            <person name="Nolan M."/>
            <person name="Ohm R.A."/>
            <person name="Pangilinan J."/>
            <person name="Pereira M.F."/>
            <person name="Perotto S."/>
            <person name="Peter M."/>
            <person name="Pfister S."/>
            <person name="Riley R."/>
            <person name="Sitrit Y."/>
            <person name="Stielow J.B."/>
            <person name="Szollosi G."/>
            <person name="Zifcakova L."/>
            <person name="Stursova M."/>
            <person name="Spatafora J.W."/>
            <person name="Tedersoo L."/>
            <person name="Vaario L.M."/>
            <person name="Yamada A."/>
            <person name="Yan M."/>
            <person name="Wang P."/>
            <person name="Xu J."/>
            <person name="Bruns T."/>
            <person name="Baldrian P."/>
            <person name="Vilgalys R."/>
            <person name="Dunand C."/>
            <person name="Henrissat B."/>
            <person name="Grigoriev I.V."/>
            <person name="Hibbett D."/>
            <person name="Nagy L.G."/>
            <person name="Martin F.M."/>
        </authorList>
    </citation>
    <scope>NUCLEOTIDE SEQUENCE</scope>
    <source>
        <strain evidence="2">UP504</strain>
    </source>
</reference>
<feature type="region of interest" description="Disordered" evidence="1">
    <location>
        <begin position="19"/>
        <end position="54"/>
    </location>
</feature>
<feature type="compositionally biased region" description="Low complexity" evidence="1">
    <location>
        <begin position="36"/>
        <end position="54"/>
    </location>
</feature>
<evidence type="ECO:0000256" key="1">
    <source>
        <dbReference type="SAM" id="MobiDB-lite"/>
    </source>
</evidence>
<name>A0A9P6AM21_9AGAM</name>
<feature type="compositionally biased region" description="Basic and acidic residues" evidence="1">
    <location>
        <begin position="79"/>
        <end position="94"/>
    </location>
</feature>
<keyword evidence="3" id="KW-1185">Reference proteome</keyword>
<organism evidence="2 3">
    <name type="scientific">Hydnum rufescens UP504</name>
    <dbReference type="NCBI Taxonomy" id="1448309"/>
    <lineage>
        <taxon>Eukaryota</taxon>
        <taxon>Fungi</taxon>
        <taxon>Dikarya</taxon>
        <taxon>Basidiomycota</taxon>
        <taxon>Agaricomycotina</taxon>
        <taxon>Agaricomycetes</taxon>
        <taxon>Cantharellales</taxon>
        <taxon>Hydnaceae</taxon>
        <taxon>Hydnum</taxon>
    </lineage>
</organism>
<dbReference type="EMBL" id="MU129073">
    <property type="protein sequence ID" value="KAF9507780.1"/>
    <property type="molecule type" value="Genomic_DNA"/>
</dbReference>
<evidence type="ECO:0000313" key="3">
    <source>
        <dbReference type="Proteomes" id="UP000886523"/>
    </source>
</evidence>
<gene>
    <name evidence="2" type="ORF">BS47DRAFT_278333</name>
</gene>
<evidence type="ECO:0000313" key="2">
    <source>
        <dbReference type="EMBL" id="KAF9507780.1"/>
    </source>
</evidence>
<protein>
    <submittedName>
        <fullName evidence="2">Uncharacterized protein</fullName>
    </submittedName>
</protein>
<dbReference type="Proteomes" id="UP000886523">
    <property type="component" value="Unassembled WGS sequence"/>
</dbReference>
<feature type="region of interest" description="Disordered" evidence="1">
    <location>
        <begin position="69"/>
        <end position="96"/>
    </location>
</feature>